<name>A0A1G1ZI71_9BACT</name>
<dbReference type="InterPro" id="IPR001173">
    <property type="entry name" value="Glyco_trans_2-like"/>
</dbReference>
<evidence type="ECO:0000256" key="3">
    <source>
        <dbReference type="ARBA" id="ARBA00022679"/>
    </source>
</evidence>
<keyword evidence="4" id="KW-0812">Transmembrane</keyword>
<keyword evidence="2" id="KW-0328">Glycosyltransferase</keyword>
<dbReference type="CDD" id="cd04179">
    <property type="entry name" value="DPM_DPG-synthase_like"/>
    <property type="match status" value="1"/>
</dbReference>
<evidence type="ECO:0000313" key="9">
    <source>
        <dbReference type="EMBL" id="OGY64318.1"/>
    </source>
</evidence>
<keyword evidence="1" id="KW-1003">Cell membrane</keyword>
<dbReference type="GO" id="GO:0005886">
    <property type="term" value="C:plasma membrane"/>
    <property type="evidence" value="ECO:0007669"/>
    <property type="project" value="TreeGrafter"/>
</dbReference>
<dbReference type="SUPFAM" id="SSF53448">
    <property type="entry name" value="Nucleotide-diphospho-sugar transferases"/>
    <property type="match status" value="1"/>
</dbReference>
<keyword evidence="3" id="KW-0808">Transferase</keyword>
<dbReference type="PANTHER" id="PTHR48090">
    <property type="entry name" value="UNDECAPRENYL-PHOSPHATE 4-DEOXY-4-FORMAMIDO-L-ARABINOSE TRANSFERASE-RELATED"/>
    <property type="match status" value="1"/>
</dbReference>
<evidence type="ECO:0000313" key="10">
    <source>
        <dbReference type="Proteomes" id="UP000177960"/>
    </source>
</evidence>
<evidence type="ECO:0000256" key="5">
    <source>
        <dbReference type="ARBA" id="ARBA00022985"/>
    </source>
</evidence>
<organism evidence="9 10">
    <name type="scientific">Candidatus Harrisonbacteria bacterium RIFCSPHIGHO2_02_FULL_42_16</name>
    <dbReference type="NCBI Taxonomy" id="1798404"/>
    <lineage>
        <taxon>Bacteria</taxon>
        <taxon>Candidatus Harrisoniibacteriota</taxon>
    </lineage>
</organism>
<protein>
    <recommendedName>
        <fullName evidence="8">Glycosyltransferase 2-like domain-containing protein</fullName>
    </recommendedName>
</protein>
<dbReference type="Pfam" id="PF00535">
    <property type="entry name" value="Glycos_transf_2"/>
    <property type="match status" value="1"/>
</dbReference>
<feature type="domain" description="Glycosyltransferase 2-like" evidence="8">
    <location>
        <begin position="15"/>
        <end position="175"/>
    </location>
</feature>
<dbReference type="PANTHER" id="PTHR48090:SF3">
    <property type="entry name" value="UNDECAPRENYL-PHOSPHATE 4-DEOXY-4-FORMAMIDO-L-ARABINOSE TRANSFERASE"/>
    <property type="match status" value="1"/>
</dbReference>
<dbReference type="InterPro" id="IPR050256">
    <property type="entry name" value="Glycosyltransferase_2"/>
</dbReference>
<sequence>MVNYRNHILLPTEISFFCPAYNDEANLPKLISAVYEFLSRVSKKFEIIIVEDGSPDRTGEVAEQLAKQFPNIKVIHHSKNLGYGAALRDGFREARYAYVMYTDGDNQYDVREFEPYLHLLGQADILSGYVEKKALTLRRKIQSRIFNVLIKLLFFVNIRDINCAMKIYSRKVLDAIDIKSTSAFIDAEMLIRAQRSGFRVAQFPVTHFSRVGGLASGSRFSVIADTVKDMLKFRFGLL</sequence>
<keyword evidence="6" id="KW-1133">Transmembrane helix</keyword>
<proteinExistence type="predicted"/>
<dbReference type="Proteomes" id="UP000177960">
    <property type="component" value="Unassembled WGS sequence"/>
</dbReference>
<evidence type="ECO:0000256" key="7">
    <source>
        <dbReference type="ARBA" id="ARBA00023136"/>
    </source>
</evidence>
<dbReference type="Gene3D" id="3.90.550.10">
    <property type="entry name" value="Spore Coat Polysaccharide Biosynthesis Protein SpsA, Chain A"/>
    <property type="match status" value="1"/>
</dbReference>
<evidence type="ECO:0000256" key="6">
    <source>
        <dbReference type="ARBA" id="ARBA00022989"/>
    </source>
</evidence>
<dbReference type="AlphaFoldDB" id="A0A1G1ZI71"/>
<dbReference type="InterPro" id="IPR029044">
    <property type="entry name" value="Nucleotide-diphossugar_trans"/>
</dbReference>
<evidence type="ECO:0000256" key="4">
    <source>
        <dbReference type="ARBA" id="ARBA00022692"/>
    </source>
</evidence>
<dbReference type="GO" id="GO:0099621">
    <property type="term" value="F:undecaprenyl-phosphate 4-deoxy-4-formamido-L-arabinose transferase activity"/>
    <property type="evidence" value="ECO:0007669"/>
    <property type="project" value="TreeGrafter"/>
</dbReference>
<evidence type="ECO:0000256" key="2">
    <source>
        <dbReference type="ARBA" id="ARBA00022676"/>
    </source>
</evidence>
<evidence type="ECO:0000256" key="1">
    <source>
        <dbReference type="ARBA" id="ARBA00022475"/>
    </source>
</evidence>
<dbReference type="EMBL" id="MHJG01000005">
    <property type="protein sequence ID" value="OGY64318.1"/>
    <property type="molecule type" value="Genomic_DNA"/>
</dbReference>
<dbReference type="STRING" id="1798404.A3B92_00845"/>
<gene>
    <name evidence="9" type="ORF">A3B92_00845</name>
</gene>
<keyword evidence="5" id="KW-0448">Lipopolysaccharide biosynthesis</keyword>
<dbReference type="GO" id="GO:0009103">
    <property type="term" value="P:lipopolysaccharide biosynthetic process"/>
    <property type="evidence" value="ECO:0007669"/>
    <property type="project" value="UniProtKB-KW"/>
</dbReference>
<reference evidence="9 10" key="1">
    <citation type="journal article" date="2016" name="Nat. Commun.">
        <title>Thousands of microbial genomes shed light on interconnected biogeochemical processes in an aquifer system.</title>
        <authorList>
            <person name="Anantharaman K."/>
            <person name="Brown C.T."/>
            <person name="Hug L.A."/>
            <person name="Sharon I."/>
            <person name="Castelle C.J."/>
            <person name="Probst A.J."/>
            <person name="Thomas B.C."/>
            <person name="Singh A."/>
            <person name="Wilkins M.J."/>
            <person name="Karaoz U."/>
            <person name="Brodie E.L."/>
            <person name="Williams K.H."/>
            <person name="Hubbard S.S."/>
            <person name="Banfield J.F."/>
        </authorList>
    </citation>
    <scope>NUCLEOTIDE SEQUENCE [LARGE SCALE GENOMIC DNA]</scope>
</reference>
<keyword evidence="7" id="KW-0472">Membrane</keyword>
<accession>A0A1G1ZI71</accession>
<evidence type="ECO:0000259" key="8">
    <source>
        <dbReference type="Pfam" id="PF00535"/>
    </source>
</evidence>
<comment type="caution">
    <text evidence="9">The sequence shown here is derived from an EMBL/GenBank/DDBJ whole genome shotgun (WGS) entry which is preliminary data.</text>
</comment>